<proteinExistence type="predicted"/>
<dbReference type="RefSeq" id="WP_132647893.1">
    <property type="nucleotide sequence ID" value="NZ_CP181386.1"/>
</dbReference>
<keyword evidence="3" id="KW-0520">NAD</keyword>
<dbReference type="Pfam" id="PF02146">
    <property type="entry name" value="SIR2"/>
    <property type="match status" value="1"/>
</dbReference>
<organism evidence="6 7">
    <name type="scientific">Rubrivivax gelatinosus</name>
    <name type="common">Rhodocyclus gelatinosus</name>
    <name type="synonym">Rhodopseudomonas gelatinosa</name>
    <dbReference type="NCBI Taxonomy" id="28068"/>
    <lineage>
        <taxon>Bacteria</taxon>
        <taxon>Pseudomonadati</taxon>
        <taxon>Pseudomonadota</taxon>
        <taxon>Betaproteobacteria</taxon>
        <taxon>Burkholderiales</taxon>
        <taxon>Sphaerotilaceae</taxon>
        <taxon>Rubrivivax</taxon>
    </lineage>
</organism>
<gene>
    <name evidence="6" type="ORF">EV684_108177</name>
</gene>
<evidence type="ECO:0000256" key="2">
    <source>
        <dbReference type="ARBA" id="ARBA00022679"/>
    </source>
</evidence>
<dbReference type="InterPro" id="IPR026591">
    <property type="entry name" value="Sirtuin_cat_small_dom_sf"/>
</dbReference>
<name>A0A4R2MGG0_RUBGE</name>
<evidence type="ECO:0000256" key="4">
    <source>
        <dbReference type="PROSITE-ProRule" id="PRU00236"/>
    </source>
</evidence>
<accession>A0A4R2MGG0</accession>
<evidence type="ECO:0000256" key="3">
    <source>
        <dbReference type="ARBA" id="ARBA00023027"/>
    </source>
</evidence>
<keyword evidence="2" id="KW-0808">Transferase</keyword>
<dbReference type="Gene3D" id="3.40.50.1220">
    <property type="entry name" value="TPP-binding domain"/>
    <property type="match status" value="1"/>
</dbReference>
<dbReference type="InterPro" id="IPR050134">
    <property type="entry name" value="NAD-dep_sirtuin_deacylases"/>
</dbReference>
<protein>
    <recommendedName>
        <fullName evidence="1">protein acetyllysine N-acetyltransferase</fullName>
        <ecNumber evidence="1">2.3.1.286</ecNumber>
    </recommendedName>
</protein>
<comment type="caution">
    <text evidence="6">The sequence shown here is derived from an EMBL/GenBank/DDBJ whole genome shotgun (WGS) entry which is preliminary data.</text>
</comment>
<dbReference type="InterPro" id="IPR029035">
    <property type="entry name" value="DHS-like_NAD/FAD-binding_dom"/>
</dbReference>
<dbReference type="Proteomes" id="UP000295106">
    <property type="component" value="Unassembled WGS sequence"/>
</dbReference>
<evidence type="ECO:0000259" key="5">
    <source>
        <dbReference type="PROSITE" id="PS50305"/>
    </source>
</evidence>
<dbReference type="GO" id="GO:0070403">
    <property type="term" value="F:NAD+ binding"/>
    <property type="evidence" value="ECO:0007669"/>
    <property type="project" value="InterPro"/>
</dbReference>
<dbReference type="OrthoDB" id="9800582at2"/>
<dbReference type="GeneID" id="99683924"/>
<dbReference type="PANTHER" id="PTHR11085">
    <property type="entry name" value="NAD-DEPENDENT PROTEIN DEACYLASE SIRTUIN-5, MITOCHONDRIAL-RELATED"/>
    <property type="match status" value="1"/>
</dbReference>
<evidence type="ECO:0000313" key="7">
    <source>
        <dbReference type="Proteomes" id="UP000295106"/>
    </source>
</evidence>
<dbReference type="InterPro" id="IPR026590">
    <property type="entry name" value="Ssirtuin_cat_dom"/>
</dbReference>
<dbReference type="AlphaFoldDB" id="A0A4R2MGG0"/>
<feature type="domain" description="Deacetylase sirtuin-type" evidence="5">
    <location>
        <begin position="1"/>
        <end position="277"/>
    </location>
</feature>
<dbReference type="Gene3D" id="3.30.1600.10">
    <property type="entry name" value="SIR2/SIRT2 'Small Domain"/>
    <property type="match status" value="1"/>
</dbReference>
<dbReference type="GO" id="GO:0017136">
    <property type="term" value="F:histone deacetylase activity, NAD-dependent"/>
    <property type="evidence" value="ECO:0007669"/>
    <property type="project" value="TreeGrafter"/>
</dbReference>
<dbReference type="InterPro" id="IPR003000">
    <property type="entry name" value="Sirtuin"/>
</dbReference>
<reference evidence="6 7" key="1">
    <citation type="submission" date="2019-03" db="EMBL/GenBank/DDBJ databases">
        <title>Genomic Encyclopedia of Type Strains, Phase IV (KMG-IV): sequencing the most valuable type-strain genomes for metagenomic binning, comparative biology and taxonomic classification.</title>
        <authorList>
            <person name="Goeker M."/>
        </authorList>
    </citation>
    <scope>NUCLEOTIDE SEQUENCE [LARGE SCALE GENOMIC DNA]</scope>
    <source>
        <strain evidence="6 7">DSM 1709</strain>
    </source>
</reference>
<dbReference type="EC" id="2.3.1.286" evidence="1"/>
<sequence length="277" mass="29560">MDPSALAHAADLIDQADAVIVAAGAGIGVDSGLPDFRGDAGFWTAYPALGAAGLHFTEIACPERFERDPALAWGFYGHRLDLYRRTVPHAGFAILERWMARAPAGGFVFTSNVDGQFQRAGIAAERVAECHGSIHWLQCTRPCSEAPWPADDLVVDVDTAACRWRGELPRCPRCGALARPNILMFGDAQWLAARTEAQIGTLMQWLKGVRRPVVVEIGAGTAVPSVRRFGQHLLHAHDARLLRLNPREPAVPGALHVGLACGALQGLAAIDAALAAG</sequence>
<dbReference type="PANTHER" id="PTHR11085:SF4">
    <property type="entry name" value="NAD-DEPENDENT PROTEIN DEACYLASE"/>
    <property type="match status" value="1"/>
</dbReference>
<comment type="caution">
    <text evidence="4">Lacks conserved residue(s) required for the propagation of feature annotation.</text>
</comment>
<dbReference type="PROSITE" id="PS50305">
    <property type="entry name" value="SIRTUIN"/>
    <property type="match status" value="1"/>
</dbReference>
<evidence type="ECO:0000256" key="1">
    <source>
        <dbReference type="ARBA" id="ARBA00012928"/>
    </source>
</evidence>
<dbReference type="EMBL" id="SLXD01000008">
    <property type="protein sequence ID" value="TCP01836.1"/>
    <property type="molecule type" value="Genomic_DNA"/>
</dbReference>
<dbReference type="SUPFAM" id="SSF52467">
    <property type="entry name" value="DHS-like NAD/FAD-binding domain"/>
    <property type="match status" value="1"/>
</dbReference>
<evidence type="ECO:0000313" key="6">
    <source>
        <dbReference type="EMBL" id="TCP01836.1"/>
    </source>
</evidence>